<evidence type="ECO:0000256" key="4">
    <source>
        <dbReference type="ARBA" id="ARBA00023136"/>
    </source>
</evidence>
<gene>
    <name evidence="7" type="ORF">K443DRAFT_637750</name>
</gene>
<reference evidence="8" key="2">
    <citation type="submission" date="2015-01" db="EMBL/GenBank/DDBJ databases">
        <title>Evolutionary Origins and Diversification of the Mycorrhizal Mutualists.</title>
        <authorList>
            <consortium name="DOE Joint Genome Institute"/>
            <consortium name="Mycorrhizal Genomics Consortium"/>
            <person name="Kohler A."/>
            <person name="Kuo A."/>
            <person name="Nagy L.G."/>
            <person name="Floudas D."/>
            <person name="Copeland A."/>
            <person name="Barry K.W."/>
            <person name="Cichocki N."/>
            <person name="Veneault-Fourrey C."/>
            <person name="LaButti K."/>
            <person name="Lindquist E.A."/>
            <person name="Lipzen A."/>
            <person name="Lundell T."/>
            <person name="Morin E."/>
            <person name="Murat C."/>
            <person name="Riley R."/>
            <person name="Ohm R."/>
            <person name="Sun H."/>
            <person name="Tunlid A."/>
            <person name="Henrissat B."/>
            <person name="Grigoriev I.V."/>
            <person name="Hibbett D.S."/>
            <person name="Martin F."/>
        </authorList>
    </citation>
    <scope>NUCLEOTIDE SEQUENCE [LARGE SCALE GENOMIC DNA]</scope>
    <source>
        <strain evidence="8">LaAM-08-1</strain>
    </source>
</reference>
<keyword evidence="8" id="KW-1185">Reference proteome</keyword>
<keyword evidence="4 5" id="KW-0472">Membrane</keyword>
<dbReference type="GO" id="GO:0034993">
    <property type="term" value="C:meiotic nuclear membrane microtubule tethering complex"/>
    <property type="evidence" value="ECO:0007669"/>
    <property type="project" value="TreeGrafter"/>
</dbReference>
<dbReference type="PANTHER" id="PTHR12911:SF8">
    <property type="entry name" value="KLAROID PROTEIN-RELATED"/>
    <property type="match status" value="1"/>
</dbReference>
<dbReference type="Pfam" id="PF07738">
    <property type="entry name" value="Sad1_UNC"/>
    <property type="match status" value="1"/>
</dbReference>
<evidence type="ECO:0000313" key="8">
    <source>
        <dbReference type="Proteomes" id="UP000054477"/>
    </source>
</evidence>
<dbReference type="PROSITE" id="PS51469">
    <property type="entry name" value="SUN"/>
    <property type="match status" value="1"/>
</dbReference>
<feature type="transmembrane region" description="Helical" evidence="5">
    <location>
        <begin position="96"/>
        <end position="117"/>
    </location>
</feature>
<dbReference type="EMBL" id="KN838742">
    <property type="protein sequence ID" value="KIJ95800.1"/>
    <property type="molecule type" value="Genomic_DNA"/>
</dbReference>
<dbReference type="STRING" id="1095629.A0A0C9WUB4"/>
<comment type="subcellular location">
    <subcellularLocation>
        <location evidence="1">Membrane</location>
    </subcellularLocation>
</comment>
<protein>
    <submittedName>
        <fullName evidence="7">Unplaced genomic scaffold K443scaffold_207, whole genome shotgun sequence</fullName>
    </submittedName>
</protein>
<proteinExistence type="predicted"/>
<evidence type="ECO:0000259" key="6">
    <source>
        <dbReference type="PROSITE" id="PS51469"/>
    </source>
</evidence>
<dbReference type="InterPro" id="IPR045119">
    <property type="entry name" value="SUN1-5"/>
</dbReference>
<evidence type="ECO:0000313" key="7">
    <source>
        <dbReference type="EMBL" id="KIJ95800.1"/>
    </source>
</evidence>
<keyword evidence="3 5" id="KW-1133">Transmembrane helix</keyword>
<evidence type="ECO:0000256" key="5">
    <source>
        <dbReference type="SAM" id="Phobius"/>
    </source>
</evidence>
<accession>A0A0C9WUB4</accession>
<dbReference type="Gene3D" id="2.60.120.260">
    <property type="entry name" value="Galactose-binding domain-like"/>
    <property type="match status" value="2"/>
</dbReference>
<evidence type="ECO:0000256" key="3">
    <source>
        <dbReference type="ARBA" id="ARBA00022989"/>
    </source>
</evidence>
<name>A0A0C9WUB4_9AGAR</name>
<dbReference type="GO" id="GO:0043495">
    <property type="term" value="F:protein-membrane adaptor activity"/>
    <property type="evidence" value="ECO:0007669"/>
    <property type="project" value="TreeGrafter"/>
</dbReference>
<dbReference type="AlphaFoldDB" id="A0A0C9WUB4"/>
<dbReference type="PANTHER" id="PTHR12911">
    <property type="entry name" value="SAD1/UNC-84-LIKE PROTEIN-RELATED"/>
    <property type="match status" value="1"/>
</dbReference>
<organism evidence="7 8">
    <name type="scientific">Laccaria amethystina LaAM-08-1</name>
    <dbReference type="NCBI Taxonomy" id="1095629"/>
    <lineage>
        <taxon>Eukaryota</taxon>
        <taxon>Fungi</taxon>
        <taxon>Dikarya</taxon>
        <taxon>Basidiomycota</taxon>
        <taxon>Agaricomycotina</taxon>
        <taxon>Agaricomycetes</taxon>
        <taxon>Agaricomycetidae</taxon>
        <taxon>Agaricales</taxon>
        <taxon>Agaricineae</taxon>
        <taxon>Hydnangiaceae</taxon>
        <taxon>Laccaria</taxon>
    </lineage>
</organism>
<dbReference type="InterPro" id="IPR012919">
    <property type="entry name" value="SUN_dom"/>
</dbReference>
<dbReference type="Proteomes" id="UP000054477">
    <property type="component" value="Unassembled WGS sequence"/>
</dbReference>
<dbReference type="HOGENOM" id="CLU_809078_0_0_1"/>
<dbReference type="OrthoDB" id="342281at2759"/>
<keyword evidence="2 5" id="KW-0812">Transmembrane</keyword>
<feature type="domain" description="SUN" evidence="6">
    <location>
        <begin position="144"/>
        <end position="342"/>
    </location>
</feature>
<reference evidence="7 8" key="1">
    <citation type="submission" date="2014-04" db="EMBL/GenBank/DDBJ databases">
        <authorList>
            <consortium name="DOE Joint Genome Institute"/>
            <person name="Kuo A."/>
            <person name="Kohler A."/>
            <person name="Nagy L.G."/>
            <person name="Floudas D."/>
            <person name="Copeland A."/>
            <person name="Barry K.W."/>
            <person name="Cichocki N."/>
            <person name="Veneault-Fourrey C."/>
            <person name="LaButti K."/>
            <person name="Lindquist E.A."/>
            <person name="Lipzen A."/>
            <person name="Lundell T."/>
            <person name="Morin E."/>
            <person name="Murat C."/>
            <person name="Sun H."/>
            <person name="Tunlid A."/>
            <person name="Henrissat B."/>
            <person name="Grigoriev I.V."/>
            <person name="Hibbett D.S."/>
            <person name="Martin F."/>
            <person name="Nordberg H.P."/>
            <person name="Cantor M.N."/>
            <person name="Hua S.X."/>
        </authorList>
    </citation>
    <scope>NUCLEOTIDE SEQUENCE [LARGE SCALE GENOMIC DNA]</scope>
    <source>
        <strain evidence="7 8">LaAM-08-1</strain>
    </source>
</reference>
<sequence length="343" mass="37931">MPFCPSDSIDENVFSSTRFVVADPKSFGFNLGKEWLNGQGPALRQGTPNPVFHHGLTRHPTPPSRLPKSEEISVNLNESLHSAQAARPSAPATRSVSIGMFALGALIIAAIFFMISLSHEFLSPDFDSALLQSPNKIGITSWLSPHSWPRFTLVNRDELTIILEDLNRVKKELYLLRRDSVGIPDFALRHRGGHPINNLTTPSFDKAQNGPVTALDDLTQPGQCWRFVGSTDHVPRELVTSVQSAPKNMVLWGVSDIKSTMPELAKAGGGRRLPALDGGHDAFLVALASFRYDPHAASNIQTFSLREEVRYQVFDRVIFEVLDNWGAEFTCLYRVRVHGKPAA</sequence>
<evidence type="ECO:0000256" key="1">
    <source>
        <dbReference type="ARBA" id="ARBA00004370"/>
    </source>
</evidence>
<evidence type="ECO:0000256" key="2">
    <source>
        <dbReference type="ARBA" id="ARBA00022692"/>
    </source>
</evidence>